<feature type="domain" description="MoaF C-terminal" evidence="2">
    <location>
        <begin position="142"/>
        <end position="247"/>
    </location>
</feature>
<keyword evidence="4" id="KW-1185">Reference proteome</keyword>
<gene>
    <name evidence="3" type="ORF">JHT90_12400</name>
</gene>
<evidence type="ECO:0000259" key="1">
    <source>
        <dbReference type="Pfam" id="PF10703"/>
    </source>
</evidence>
<dbReference type="Gene3D" id="2.40.128.20">
    <property type="match status" value="1"/>
</dbReference>
<evidence type="ECO:0000313" key="3">
    <source>
        <dbReference type="EMBL" id="QQP85174.1"/>
    </source>
</evidence>
<evidence type="ECO:0000313" key="4">
    <source>
        <dbReference type="Proteomes" id="UP000595278"/>
    </source>
</evidence>
<name>A0A974RXS2_9GAMM</name>
<sequence>MYQIKTHDYSVSGRPKEFILPDVTELEGLFFILYPTHGDSIEYNLKKQQIIWYDPDTNTQQKADYKATSVRDGIYFIDYIFQEQSISIILDLINQTFTEVVGYLSNIPTAKAFKQFKPNIATIDLSIIQGSLDKPYEKQDLHNQTDELIGARFLYFSGFERVYEHIYLNQNHYTWHCLVGETAGLADTNPCHYYKIADKLYLLIWSRKRLPYMGLMLIDTNFLRADGKAYGYNQINTTDSMFNIHYSPYFSMINKPNIPYSIFLENMKNRLS</sequence>
<dbReference type="InterPro" id="IPR035348">
    <property type="entry name" value="MoaF_C"/>
</dbReference>
<dbReference type="KEGG" id="eaz:JHT90_12400"/>
<dbReference type="Proteomes" id="UP000595278">
    <property type="component" value="Chromosome"/>
</dbReference>
<reference evidence="3 4" key="1">
    <citation type="submission" date="2021-01" db="EMBL/GenBank/DDBJ databases">
        <title>Entomomonas sp. F2A isolated from a house cricket (Acheta domesticus).</title>
        <authorList>
            <person name="Spergser J."/>
            <person name="Busse H.-J."/>
        </authorList>
    </citation>
    <scope>NUCLEOTIDE SEQUENCE [LARGE SCALE GENOMIC DNA]</scope>
    <source>
        <strain evidence="3 4">F2A</strain>
    </source>
</reference>
<organism evidence="3 4">
    <name type="scientific">Entomomonas asaccharolytica</name>
    <dbReference type="NCBI Taxonomy" id="2785331"/>
    <lineage>
        <taxon>Bacteria</taxon>
        <taxon>Pseudomonadati</taxon>
        <taxon>Pseudomonadota</taxon>
        <taxon>Gammaproteobacteria</taxon>
        <taxon>Pseudomonadales</taxon>
        <taxon>Pseudomonadaceae</taxon>
        <taxon>Entomomonas</taxon>
    </lineage>
</organism>
<proteinExistence type="predicted"/>
<feature type="domain" description="Molybdenum cofactor biosynthesis protein F N-terminal" evidence="1">
    <location>
        <begin position="16"/>
        <end position="105"/>
    </location>
</feature>
<dbReference type="EMBL" id="CP067393">
    <property type="protein sequence ID" value="QQP85174.1"/>
    <property type="molecule type" value="Genomic_DNA"/>
</dbReference>
<dbReference type="AlphaFoldDB" id="A0A974RXS2"/>
<protein>
    <submittedName>
        <fullName evidence="3">MoaF N-terminal domain-containing protein</fullName>
    </submittedName>
</protein>
<dbReference type="InterPro" id="IPR024724">
    <property type="entry name" value="MoaF_N"/>
</dbReference>
<dbReference type="Pfam" id="PF17409">
    <property type="entry name" value="MoaF_C"/>
    <property type="match status" value="1"/>
</dbReference>
<evidence type="ECO:0000259" key="2">
    <source>
        <dbReference type="Pfam" id="PF17409"/>
    </source>
</evidence>
<accession>A0A974RXS2</accession>
<dbReference type="Pfam" id="PF10703">
    <property type="entry name" value="MoaF"/>
    <property type="match status" value="1"/>
</dbReference>
<dbReference type="InterPro" id="IPR012674">
    <property type="entry name" value="Calycin"/>
</dbReference>
<dbReference type="RefSeq" id="WP_201091452.1">
    <property type="nucleotide sequence ID" value="NZ_CP067393.1"/>
</dbReference>